<comment type="similarity">
    <text evidence="1 4">Belongs to the aldehyde dehydrogenase family.</text>
</comment>
<evidence type="ECO:0000256" key="1">
    <source>
        <dbReference type="ARBA" id="ARBA00009986"/>
    </source>
</evidence>
<evidence type="ECO:0000259" key="5">
    <source>
        <dbReference type="Pfam" id="PF00171"/>
    </source>
</evidence>
<dbReference type="Proteomes" id="UP000663852">
    <property type="component" value="Unassembled WGS sequence"/>
</dbReference>
<evidence type="ECO:0000256" key="3">
    <source>
        <dbReference type="PROSITE-ProRule" id="PRU10007"/>
    </source>
</evidence>
<feature type="domain" description="Aldehyde dehydrogenase" evidence="5">
    <location>
        <begin position="24"/>
        <end position="486"/>
    </location>
</feature>
<dbReference type="Pfam" id="PF00171">
    <property type="entry name" value="Aldedh"/>
    <property type="match status" value="1"/>
</dbReference>
<dbReference type="AlphaFoldDB" id="A0A815E4Y9"/>
<accession>A0A815E4Y9</accession>
<dbReference type="SUPFAM" id="SSF53720">
    <property type="entry name" value="ALDH-like"/>
    <property type="match status" value="1"/>
</dbReference>
<dbReference type="Gene3D" id="3.40.605.10">
    <property type="entry name" value="Aldehyde Dehydrogenase, Chain A, domain 1"/>
    <property type="match status" value="1"/>
</dbReference>
<feature type="active site" evidence="3">
    <location>
        <position position="263"/>
    </location>
</feature>
<dbReference type="InterPro" id="IPR015590">
    <property type="entry name" value="Aldehyde_DH_dom"/>
</dbReference>
<dbReference type="FunFam" id="3.40.309.10:FF:000001">
    <property type="entry name" value="Mitochondrial aldehyde dehydrogenase 2"/>
    <property type="match status" value="1"/>
</dbReference>
<dbReference type="PANTHER" id="PTHR11699">
    <property type="entry name" value="ALDEHYDE DEHYDROGENASE-RELATED"/>
    <property type="match status" value="1"/>
</dbReference>
<dbReference type="FunFam" id="3.40.605.10:FF:000050">
    <property type="entry name" value="Aldehyde dehydrogenase, mitochondrial"/>
    <property type="match status" value="1"/>
</dbReference>
<keyword evidence="2 4" id="KW-0560">Oxidoreductase</keyword>
<dbReference type="OrthoDB" id="310895at2759"/>
<organism evidence="6 7">
    <name type="scientific">Adineta ricciae</name>
    <name type="common">Rotifer</name>
    <dbReference type="NCBI Taxonomy" id="249248"/>
    <lineage>
        <taxon>Eukaryota</taxon>
        <taxon>Metazoa</taxon>
        <taxon>Spiralia</taxon>
        <taxon>Gnathifera</taxon>
        <taxon>Rotifera</taxon>
        <taxon>Eurotatoria</taxon>
        <taxon>Bdelloidea</taxon>
        <taxon>Adinetida</taxon>
        <taxon>Adinetidae</taxon>
        <taxon>Adineta</taxon>
    </lineage>
</organism>
<reference evidence="6" key="1">
    <citation type="submission" date="2021-02" db="EMBL/GenBank/DDBJ databases">
        <authorList>
            <person name="Nowell W R."/>
        </authorList>
    </citation>
    <scope>NUCLEOTIDE SEQUENCE</scope>
</reference>
<name>A0A815E4Y9_ADIRI</name>
<comment type="caution">
    <text evidence="6">The sequence shown here is derived from an EMBL/GenBank/DDBJ whole genome shotgun (WGS) entry which is preliminary data.</text>
</comment>
<dbReference type="InterPro" id="IPR029510">
    <property type="entry name" value="Ald_DH_CS_GLU"/>
</dbReference>
<evidence type="ECO:0000313" key="7">
    <source>
        <dbReference type="Proteomes" id="UP000663852"/>
    </source>
</evidence>
<sequence length="491" mass="54200">MLSSDSKTQQVEVKYTEIFINNEWHKATKGKTFQVINPSTCEVIADVEEGTREDVEKAVEAARKAFQSNSPWRTMEPAARGDLMRKFANLLRRDIDYLSKLETLNNGKPVHDSIGDITLSANCIDYYAGWVDKITGETIPAGHNEFLYTRHEPVGICGQIIPWNFPILMLAWKLGPALACGNVVILKPAEQTPLTALYCAALIKEAGFPPGVVNVVPGDGPECGNAIVVHPHVDKLAFTGSSEVGKIVHKTSTATNLKRVSLELGGKSPLIICEDADLDQAAQVAHKALYFNAAQCCCAGSRTFVHSKIYDQFVAKCIEYANKRIVGDPYDKNTEQGPQISEEQFNKILNYIESGKQEGAKLQCGGKRACDNGYFIQPTVFSDVKDNMKIAREEIFGPVMSLFKFDSYEEVIERANSSDFGLAAGVVTKDLTRALTLIKELRAGTVWVNDYNSFWNQAPFGGFKESGHGRELGKYGLESYYEVKTVGIKLI</sequence>
<dbReference type="GO" id="GO:0016620">
    <property type="term" value="F:oxidoreductase activity, acting on the aldehyde or oxo group of donors, NAD or NADP as acceptor"/>
    <property type="evidence" value="ECO:0007669"/>
    <property type="project" value="InterPro"/>
</dbReference>
<dbReference type="Gene3D" id="3.40.309.10">
    <property type="entry name" value="Aldehyde Dehydrogenase, Chain A, domain 2"/>
    <property type="match status" value="1"/>
</dbReference>
<gene>
    <name evidence="6" type="ORF">EDS130_LOCUS30912</name>
</gene>
<dbReference type="InterPro" id="IPR016162">
    <property type="entry name" value="Ald_DH_N"/>
</dbReference>
<protein>
    <recommendedName>
        <fullName evidence="5">Aldehyde dehydrogenase domain-containing protein</fullName>
    </recommendedName>
</protein>
<evidence type="ECO:0000256" key="4">
    <source>
        <dbReference type="RuleBase" id="RU003345"/>
    </source>
</evidence>
<evidence type="ECO:0000313" key="6">
    <source>
        <dbReference type="EMBL" id="CAF1306814.1"/>
    </source>
</evidence>
<proteinExistence type="inferred from homology"/>
<dbReference type="InterPro" id="IPR016163">
    <property type="entry name" value="Ald_DH_C"/>
</dbReference>
<evidence type="ECO:0000256" key="2">
    <source>
        <dbReference type="ARBA" id="ARBA00023002"/>
    </source>
</evidence>
<dbReference type="EMBL" id="CAJNOJ010000221">
    <property type="protein sequence ID" value="CAF1306814.1"/>
    <property type="molecule type" value="Genomic_DNA"/>
</dbReference>
<dbReference type="PROSITE" id="PS00687">
    <property type="entry name" value="ALDEHYDE_DEHYDR_GLU"/>
    <property type="match status" value="1"/>
</dbReference>
<dbReference type="InterPro" id="IPR016161">
    <property type="entry name" value="Ald_DH/histidinol_DH"/>
</dbReference>